<proteinExistence type="predicted"/>
<feature type="transmembrane region" description="Helical" evidence="1">
    <location>
        <begin position="205"/>
        <end position="222"/>
    </location>
</feature>
<evidence type="ECO:0000313" key="3">
    <source>
        <dbReference type="Proteomes" id="UP000433876"/>
    </source>
</evidence>
<accession>A0A8S8ZMI4</accession>
<dbReference type="EMBL" id="NMPR01000096">
    <property type="protein sequence ID" value="KAA8630709.1"/>
    <property type="molecule type" value="Genomic_DNA"/>
</dbReference>
<feature type="transmembrane region" description="Helical" evidence="1">
    <location>
        <begin position="96"/>
        <end position="113"/>
    </location>
</feature>
<evidence type="ECO:0000256" key="1">
    <source>
        <dbReference type="SAM" id="Phobius"/>
    </source>
</evidence>
<keyword evidence="1" id="KW-0812">Transmembrane</keyword>
<organism evidence="2 3">
    <name type="scientific">Sordaria macrospora</name>
    <dbReference type="NCBI Taxonomy" id="5147"/>
    <lineage>
        <taxon>Eukaryota</taxon>
        <taxon>Fungi</taxon>
        <taxon>Dikarya</taxon>
        <taxon>Ascomycota</taxon>
        <taxon>Pezizomycotina</taxon>
        <taxon>Sordariomycetes</taxon>
        <taxon>Sordariomycetidae</taxon>
        <taxon>Sordariales</taxon>
        <taxon>Sordariaceae</taxon>
        <taxon>Sordaria</taxon>
    </lineage>
</organism>
<comment type="caution">
    <text evidence="2">The sequence shown here is derived from an EMBL/GenBank/DDBJ whole genome shotgun (WGS) entry which is preliminary data.</text>
</comment>
<reference evidence="2 3" key="1">
    <citation type="submission" date="2017-07" db="EMBL/GenBank/DDBJ databases">
        <title>Genome sequence of the Sordaria macrospora wild type strain R19027.</title>
        <authorList>
            <person name="Nowrousian M."/>
            <person name="Teichert I."/>
            <person name="Kueck U."/>
        </authorList>
    </citation>
    <scope>NUCLEOTIDE SEQUENCE [LARGE SCALE GENOMIC DNA]</scope>
    <source>
        <strain evidence="2 3">R19027</strain>
        <tissue evidence="2">Mycelium</tissue>
    </source>
</reference>
<sequence>MAPPPGSKPTSPYNFGLGSDFAIALVQPFLYFFSAILLNLPAAILSTHDSDLPPRVVSNPASVTEDASPNTCGFTQPDESFASLSSPRVTGVGEKAAISLPLIVVICFASYYLDVKWHDPRAFHAFAFRAPGRSFLTNKLLTLGRIPPPDDYRVTQRREAMRLLFLVVVSAVLCPVADYLLYGPVGGKGAFVLFRFEAEAEGQGLWVYYFVGVVRYLFSYFGRSMLWGAQVAMMLLGMTLSCMATSAVSVVLAYATFRGRYGLVDIWDRRIERWEDAWAKEKRWAFEDEWEDIHTMEKNEAEKVHDEIRERKNELLFWRRGMREGSGYGPDYWSPRGKADTSVRQRVYKYSRNVGVDEGAHMYNPTASGVSTRTSGGCKGCVIG</sequence>
<feature type="transmembrane region" description="Helical" evidence="1">
    <location>
        <begin position="163"/>
        <end position="185"/>
    </location>
</feature>
<evidence type="ECO:0000313" key="2">
    <source>
        <dbReference type="EMBL" id="KAA8630709.1"/>
    </source>
</evidence>
<feature type="transmembrane region" description="Helical" evidence="1">
    <location>
        <begin position="21"/>
        <end position="44"/>
    </location>
</feature>
<keyword evidence="1" id="KW-0472">Membrane</keyword>
<dbReference type="AlphaFoldDB" id="A0A8S8ZMI4"/>
<name>A0A8S8ZMI4_SORMA</name>
<protein>
    <submittedName>
        <fullName evidence="2">Uncharacterized protein</fullName>
    </submittedName>
</protein>
<keyword evidence="1" id="KW-1133">Transmembrane helix</keyword>
<dbReference type="Proteomes" id="UP000433876">
    <property type="component" value="Unassembled WGS sequence"/>
</dbReference>
<gene>
    <name evidence="2" type="ORF">SMACR_12861</name>
</gene>
<feature type="transmembrane region" description="Helical" evidence="1">
    <location>
        <begin position="234"/>
        <end position="257"/>
    </location>
</feature>